<dbReference type="RefSeq" id="WP_133801732.1">
    <property type="nucleotide sequence ID" value="NZ_SNWQ01000009.1"/>
</dbReference>
<organism evidence="4 5">
    <name type="scientific">Kribbella caucasensis</name>
    <dbReference type="NCBI Taxonomy" id="2512215"/>
    <lineage>
        <taxon>Bacteria</taxon>
        <taxon>Bacillati</taxon>
        <taxon>Actinomycetota</taxon>
        <taxon>Actinomycetes</taxon>
        <taxon>Propionibacteriales</taxon>
        <taxon>Kribbellaceae</taxon>
        <taxon>Kribbella</taxon>
    </lineage>
</organism>
<dbReference type="AlphaFoldDB" id="A0A4R6KE96"/>
<protein>
    <submittedName>
        <fullName evidence="4">Acetyltransferase (GNAT) family protein</fullName>
    </submittedName>
</protein>
<dbReference type="Gene3D" id="3.40.630.30">
    <property type="match status" value="1"/>
</dbReference>
<evidence type="ECO:0000259" key="3">
    <source>
        <dbReference type="PROSITE" id="PS51186"/>
    </source>
</evidence>
<dbReference type="InterPro" id="IPR016181">
    <property type="entry name" value="Acyl_CoA_acyltransferase"/>
</dbReference>
<feature type="domain" description="N-acetyltransferase" evidence="3">
    <location>
        <begin position="4"/>
        <end position="192"/>
    </location>
</feature>
<dbReference type="InterPro" id="IPR050832">
    <property type="entry name" value="Bact_Acetyltransf"/>
</dbReference>
<dbReference type="CDD" id="cd04301">
    <property type="entry name" value="NAT_SF"/>
    <property type="match status" value="1"/>
</dbReference>
<keyword evidence="5" id="KW-1185">Reference proteome</keyword>
<evidence type="ECO:0000313" key="4">
    <source>
        <dbReference type="EMBL" id="TDO47373.1"/>
    </source>
</evidence>
<proteinExistence type="predicted"/>
<dbReference type="PANTHER" id="PTHR43877">
    <property type="entry name" value="AMINOALKYLPHOSPHONATE N-ACETYLTRANSFERASE-RELATED-RELATED"/>
    <property type="match status" value="1"/>
</dbReference>
<keyword evidence="1 4" id="KW-0808">Transferase</keyword>
<dbReference type="PANTHER" id="PTHR43877:SF1">
    <property type="entry name" value="ACETYLTRANSFERASE"/>
    <property type="match status" value="1"/>
</dbReference>
<dbReference type="OrthoDB" id="4119890at2"/>
<sequence length="328" mass="36832">MEIVGVDGLDAAQFERFFRLRDEVRRAEQEFPAGLGLEEARVLFTGDHTDTRSDGLGLVDGDEWLGMAWLDWWLLENTDVVDVELAVSPQYRRRGVGTRLLEAVKERALAEGRRRFTTTVVADAASGESSGTAFAEAHGFVRKHTELHQVLELPLGDAAIDALDRVVDGYKIVQWREHTPDEWVGEMADALSAMSRDVPRGELDVELQRWTPERVRETEARRIAQGRFCHTTVAVDGDGRLAAYTQMGGATKDPSRLYQFDTFVRPEHRGNRLGMAVKVPNLRSLQAGLDRPSVLHTWNAPENAPMIAVNEHLGFRPVDQRVNLQLDL</sequence>
<dbReference type="Proteomes" id="UP000295388">
    <property type="component" value="Unassembled WGS sequence"/>
</dbReference>
<dbReference type="SUPFAM" id="SSF55729">
    <property type="entry name" value="Acyl-CoA N-acyltransferases (Nat)"/>
    <property type="match status" value="2"/>
</dbReference>
<dbReference type="GO" id="GO:0016747">
    <property type="term" value="F:acyltransferase activity, transferring groups other than amino-acyl groups"/>
    <property type="evidence" value="ECO:0007669"/>
    <property type="project" value="InterPro"/>
</dbReference>
<gene>
    <name evidence="4" type="ORF">EV643_109270</name>
</gene>
<evidence type="ECO:0000256" key="2">
    <source>
        <dbReference type="ARBA" id="ARBA00023315"/>
    </source>
</evidence>
<name>A0A4R6KE96_9ACTN</name>
<keyword evidence="2" id="KW-0012">Acyltransferase</keyword>
<dbReference type="PROSITE" id="PS51186">
    <property type="entry name" value="GNAT"/>
    <property type="match status" value="1"/>
</dbReference>
<accession>A0A4R6KE96</accession>
<reference evidence="4 5" key="1">
    <citation type="submission" date="2019-03" db="EMBL/GenBank/DDBJ databases">
        <title>Genomic Encyclopedia of Type Strains, Phase III (KMG-III): the genomes of soil and plant-associated and newly described type strains.</title>
        <authorList>
            <person name="Whitman W."/>
        </authorList>
    </citation>
    <scope>NUCLEOTIDE SEQUENCE [LARGE SCALE GENOMIC DNA]</scope>
    <source>
        <strain evidence="4 5">VKM Ac-2527</strain>
    </source>
</reference>
<dbReference type="EMBL" id="SNWQ01000009">
    <property type="protein sequence ID" value="TDO47373.1"/>
    <property type="molecule type" value="Genomic_DNA"/>
</dbReference>
<comment type="caution">
    <text evidence="4">The sequence shown here is derived from an EMBL/GenBank/DDBJ whole genome shotgun (WGS) entry which is preliminary data.</text>
</comment>
<evidence type="ECO:0000256" key="1">
    <source>
        <dbReference type="ARBA" id="ARBA00022679"/>
    </source>
</evidence>
<dbReference type="InterPro" id="IPR000182">
    <property type="entry name" value="GNAT_dom"/>
</dbReference>
<evidence type="ECO:0000313" key="5">
    <source>
        <dbReference type="Proteomes" id="UP000295388"/>
    </source>
</evidence>
<dbReference type="Pfam" id="PF00583">
    <property type="entry name" value="Acetyltransf_1"/>
    <property type="match status" value="1"/>
</dbReference>